<gene>
    <name evidence="2" type="ORF">ILEXP_LOCUS21600</name>
</gene>
<dbReference type="EMBL" id="CAUOFW020002380">
    <property type="protein sequence ID" value="CAK9153362.1"/>
    <property type="molecule type" value="Genomic_DNA"/>
</dbReference>
<keyword evidence="1" id="KW-0472">Membrane</keyword>
<evidence type="ECO:0000256" key="1">
    <source>
        <dbReference type="SAM" id="Phobius"/>
    </source>
</evidence>
<evidence type="ECO:0000313" key="3">
    <source>
        <dbReference type="Proteomes" id="UP001642360"/>
    </source>
</evidence>
<sequence length="154" mass="17430">MNTASSSLCSSILPPLSFSPSSLQHPKMRFRRLKRSSGQFVACGRGSNGWDYRGLLVDESMIVLRKRIHEMKVMERNYEPPAEWMELEKQYYVCYDEFVCKFVGFLQTQLMNTRPSMALGMLVIITISVPTSALVIVARLIEAAHGVLPGFHLS</sequence>
<proteinExistence type="predicted"/>
<organism evidence="2 3">
    <name type="scientific">Ilex paraguariensis</name>
    <name type="common">yerba mate</name>
    <dbReference type="NCBI Taxonomy" id="185542"/>
    <lineage>
        <taxon>Eukaryota</taxon>
        <taxon>Viridiplantae</taxon>
        <taxon>Streptophyta</taxon>
        <taxon>Embryophyta</taxon>
        <taxon>Tracheophyta</taxon>
        <taxon>Spermatophyta</taxon>
        <taxon>Magnoliopsida</taxon>
        <taxon>eudicotyledons</taxon>
        <taxon>Gunneridae</taxon>
        <taxon>Pentapetalae</taxon>
        <taxon>asterids</taxon>
        <taxon>campanulids</taxon>
        <taxon>Aquifoliales</taxon>
        <taxon>Aquifoliaceae</taxon>
        <taxon>Ilex</taxon>
    </lineage>
</organism>
<dbReference type="AlphaFoldDB" id="A0ABC8S925"/>
<accession>A0ABC8S925</accession>
<feature type="transmembrane region" description="Helical" evidence="1">
    <location>
        <begin position="119"/>
        <end position="141"/>
    </location>
</feature>
<protein>
    <submittedName>
        <fullName evidence="2">Uncharacterized protein</fullName>
    </submittedName>
</protein>
<reference evidence="2 3" key="1">
    <citation type="submission" date="2024-02" db="EMBL/GenBank/DDBJ databases">
        <authorList>
            <person name="Vignale AGUSTIN F."/>
            <person name="Sosa J E."/>
            <person name="Modenutti C."/>
        </authorList>
    </citation>
    <scope>NUCLEOTIDE SEQUENCE [LARGE SCALE GENOMIC DNA]</scope>
</reference>
<keyword evidence="3" id="KW-1185">Reference proteome</keyword>
<dbReference type="PANTHER" id="PTHR33782">
    <property type="entry name" value="OS01G0121600 PROTEIN"/>
    <property type="match status" value="1"/>
</dbReference>
<keyword evidence="1" id="KW-1133">Transmembrane helix</keyword>
<comment type="caution">
    <text evidence="2">The sequence shown here is derived from an EMBL/GenBank/DDBJ whole genome shotgun (WGS) entry which is preliminary data.</text>
</comment>
<name>A0ABC8S925_9AQUA</name>
<evidence type="ECO:0000313" key="2">
    <source>
        <dbReference type="EMBL" id="CAK9153362.1"/>
    </source>
</evidence>
<dbReference type="PANTHER" id="PTHR33782:SF13">
    <property type="entry name" value="BY GENSCAN AND GENEFINDER"/>
    <property type="match status" value="1"/>
</dbReference>
<keyword evidence="1" id="KW-0812">Transmembrane</keyword>
<dbReference type="Proteomes" id="UP001642360">
    <property type="component" value="Unassembled WGS sequence"/>
</dbReference>